<protein>
    <submittedName>
        <fullName evidence="1">Uncharacterized protein</fullName>
    </submittedName>
</protein>
<dbReference type="AlphaFoldDB" id="A0A9W9K356"/>
<reference evidence="1" key="1">
    <citation type="submission" date="2022-11" db="EMBL/GenBank/DDBJ databases">
        <authorList>
            <person name="Petersen C."/>
        </authorList>
    </citation>
    <scope>NUCLEOTIDE SEQUENCE</scope>
    <source>
        <strain evidence="1">IBT 34128</strain>
    </source>
</reference>
<dbReference type="RefSeq" id="XP_056509248.1">
    <property type="nucleotide sequence ID" value="XM_056656448.1"/>
</dbReference>
<proteinExistence type="predicted"/>
<keyword evidence="2" id="KW-1185">Reference proteome</keyword>
<comment type="caution">
    <text evidence="1">The sequence shown here is derived from an EMBL/GenBank/DDBJ whole genome shotgun (WGS) entry which is preliminary data.</text>
</comment>
<name>A0A9W9K356_9EURO</name>
<dbReference type="OrthoDB" id="5982228at2759"/>
<sequence length="61" mass="6753">MAAIIAVCGVYYYVWIKVLPQLRGYKFPQTVLPLDDGAMAHRLVKIPRTQSYNAAVNDGVG</sequence>
<organism evidence="1 2">
    <name type="scientific">Penicillium alfredii</name>
    <dbReference type="NCBI Taxonomy" id="1506179"/>
    <lineage>
        <taxon>Eukaryota</taxon>
        <taxon>Fungi</taxon>
        <taxon>Dikarya</taxon>
        <taxon>Ascomycota</taxon>
        <taxon>Pezizomycotina</taxon>
        <taxon>Eurotiomycetes</taxon>
        <taxon>Eurotiomycetidae</taxon>
        <taxon>Eurotiales</taxon>
        <taxon>Aspergillaceae</taxon>
        <taxon>Penicillium</taxon>
    </lineage>
</organism>
<gene>
    <name evidence="1" type="ORF">NUU61_005920</name>
</gene>
<evidence type="ECO:0000313" key="2">
    <source>
        <dbReference type="Proteomes" id="UP001141434"/>
    </source>
</evidence>
<dbReference type="Proteomes" id="UP001141434">
    <property type="component" value="Unassembled WGS sequence"/>
</dbReference>
<reference evidence="1" key="2">
    <citation type="journal article" date="2023" name="IMA Fungus">
        <title>Comparative genomic study of the Penicillium genus elucidates a diverse pangenome and 15 lateral gene transfer events.</title>
        <authorList>
            <person name="Petersen C."/>
            <person name="Sorensen T."/>
            <person name="Nielsen M.R."/>
            <person name="Sondergaard T.E."/>
            <person name="Sorensen J.L."/>
            <person name="Fitzpatrick D.A."/>
            <person name="Frisvad J.C."/>
            <person name="Nielsen K.L."/>
        </authorList>
    </citation>
    <scope>NUCLEOTIDE SEQUENCE</scope>
    <source>
        <strain evidence="1">IBT 34128</strain>
    </source>
</reference>
<dbReference type="EMBL" id="JAPMSZ010000009">
    <property type="protein sequence ID" value="KAJ5091050.1"/>
    <property type="molecule type" value="Genomic_DNA"/>
</dbReference>
<accession>A0A9W9K356</accession>
<dbReference type="GeneID" id="81395617"/>
<evidence type="ECO:0000313" key="1">
    <source>
        <dbReference type="EMBL" id="KAJ5091050.1"/>
    </source>
</evidence>